<dbReference type="Pfam" id="PF00313">
    <property type="entry name" value="CSD"/>
    <property type="match status" value="1"/>
</dbReference>
<reference evidence="4 5" key="1">
    <citation type="submission" date="2023-07" db="EMBL/GenBank/DDBJ databases">
        <title>Sorghum-associated microbial communities from plants grown in Nebraska, USA.</title>
        <authorList>
            <person name="Schachtman D."/>
        </authorList>
    </citation>
    <scope>NUCLEOTIDE SEQUENCE [LARGE SCALE GENOMIC DNA]</scope>
    <source>
        <strain evidence="4 5">BE310</strain>
    </source>
</reference>
<keyword evidence="2" id="KW-1133">Transmembrane helix</keyword>
<name>A0ABU1Z6C6_9BURK</name>
<feature type="transmembrane region" description="Helical" evidence="2">
    <location>
        <begin position="108"/>
        <end position="125"/>
    </location>
</feature>
<keyword evidence="1" id="KW-0597">Phosphoprotein</keyword>
<dbReference type="PANTHER" id="PTHR12962">
    <property type="entry name" value="CALCIUM-REGULATED HEAT STABLE PROTEIN CRHSP-24-RELATED"/>
    <property type="match status" value="1"/>
</dbReference>
<feature type="transmembrane region" description="Helical" evidence="2">
    <location>
        <begin position="84"/>
        <end position="102"/>
    </location>
</feature>
<dbReference type="CDD" id="cd04458">
    <property type="entry name" value="CSP_CDS"/>
    <property type="match status" value="1"/>
</dbReference>
<evidence type="ECO:0000313" key="5">
    <source>
        <dbReference type="Proteomes" id="UP001180536"/>
    </source>
</evidence>
<dbReference type="InterPro" id="IPR012340">
    <property type="entry name" value="NA-bd_OB-fold"/>
</dbReference>
<comment type="caution">
    <text evidence="4">The sequence shown here is derived from an EMBL/GenBank/DDBJ whole genome shotgun (WGS) entry which is preliminary data.</text>
</comment>
<protein>
    <submittedName>
        <fullName evidence="4">Uncharacterized membrane protein YsdA (DUF1294 family)/cold shock CspA family protein</fullName>
    </submittedName>
</protein>
<evidence type="ECO:0000256" key="1">
    <source>
        <dbReference type="ARBA" id="ARBA00022553"/>
    </source>
</evidence>
<dbReference type="InterPro" id="IPR052069">
    <property type="entry name" value="Ca-reg_mRNA-binding_domain"/>
</dbReference>
<dbReference type="InterPro" id="IPR010718">
    <property type="entry name" value="DUF1294"/>
</dbReference>
<proteinExistence type="predicted"/>
<keyword evidence="2" id="KW-0812">Transmembrane</keyword>
<dbReference type="RefSeq" id="WP_310343361.1">
    <property type="nucleotide sequence ID" value="NZ_JAVDXQ010000002.1"/>
</dbReference>
<dbReference type="SMART" id="SM00357">
    <property type="entry name" value="CSP"/>
    <property type="match status" value="1"/>
</dbReference>
<dbReference type="SUPFAM" id="SSF50249">
    <property type="entry name" value="Nucleic acid-binding proteins"/>
    <property type="match status" value="1"/>
</dbReference>
<dbReference type="InterPro" id="IPR002059">
    <property type="entry name" value="CSP_DNA-bd"/>
</dbReference>
<organism evidence="4 5">
    <name type="scientific">Pelomonas aquatica</name>
    <dbReference type="NCBI Taxonomy" id="431058"/>
    <lineage>
        <taxon>Bacteria</taxon>
        <taxon>Pseudomonadati</taxon>
        <taxon>Pseudomonadota</taxon>
        <taxon>Betaproteobacteria</taxon>
        <taxon>Burkholderiales</taxon>
        <taxon>Sphaerotilaceae</taxon>
        <taxon>Roseateles</taxon>
    </lineage>
</organism>
<dbReference type="Proteomes" id="UP001180536">
    <property type="component" value="Unassembled WGS sequence"/>
</dbReference>
<dbReference type="EMBL" id="JAVDXQ010000002">
    <property type="protein sequence ID" value="MDR7296163.1"/>
    <property type="molecule type" value="Genomic_DNA"/>
</dbReference>
<evidence type="ECO:0000313" key="4">
    <source>
        <dbReference type="EMBL" id="MDR7296163.1"/>
    </source>
</evidence>
<keyword evidence="2" id="KW-0472">Membrane</keyword>
<evidence type="ECO:0000259" key="3">
    <source>
        <dbReference type="PROSITE" id="PS51857"/>
    </source>
</evidence>
<sequence length="199" mass="22050">MSGQGTLTQWDDAKGYGFITPDGGGPKLFVHVKAFGLRPQRPFVGERVSYREGRDAQGKRRALGVRSLTPRAAPPAAARDDGRVLLIIPAFAAFVLACHLAWGVPNWFWGAYSAMSTATFIVYWLDKRAAQKQGDGGDWRVAENTLHALSLACGWPGALLARHLLRHKSVKQKFRRIYWLTVVVNIAAFIVFFTPLLKS</sequence>
<accession>A0ABU1Z6C6</accession>
<feature type="domain" description="CSD" evidence="3">
    <location>
        <begin position="2"/>
        <end position="67"/>
    </location>
</feature>
<dbReference type="PROSITE" id="PS51857">
    <property type="entry name" value="CSD_2"/>
    <property type="match status" value="1"/>
</dbReference>
<keyword evidence="5" id="KW-1185">Reference proteome</keyword>
<evidence type="ECO:0000256" key="2">
    <source>
        <dbReference type="SAM" id="Phobius"/>
    </source>
</evidence>
<dbReference type="Pfam" id="PF06961">
    <property type="entry name" value="DUF1294"/>
    <property type="match status" value="1"/>
</dbReference>
<dbReference type="Gene3D" id="2.40.50.140">
    <property type="entry name" value="Nucleic acid-binding proteins"/>
    <property type="match status" value="1"/>
</dbReference>
<feature type="transmembrane region" description="Helical" evidence="2">
    <location>
        <begin position="177"/>
        <end position="197"/>
    </location>
</feature>
<dbReference type="PANTHER" id="PTHR12962:SF1">
    <property type="entry name" value="COLD SHOCK DOMAIN-CONTAINING PROTEIN CG9705"/>
    <property type="match status" value="1"/>
</dbReference>
<dbReference type="InterPro" id="IPR011129">
    <property type="entry name" value="CSD"/>
</dbReference>
<gene>
    <name evidence="4" type="ORF">J2X16_001502</name>
</gene>